<dbReference type="Proteomes" id="UP001527882">
    <property type="component" value="Unassembled WGS sequence"/>
</dbReference>
<evidence type="ECO:0000313" key="1">
    <source>
        <dbReference type="EMBL" id="MCZ8514880.1"/>
    </source>
</evidence>
<protein>
    <recommendedName>
        <fullName evidence="3">DUF86 domain-containing protein</fullName>
    </recommendedName>
</protein>
<evidence type="ECO:0008006" key="3">
    <source>
        <dbReference type="Google" id="ProtNLM"/>
    </source>
</evidence>
<reference evidence="1 2" key="1">
    <citation type="submission" date="2022-12" db="EMBL/GenBank/DDBJ databases">
        <title>Draft genome sequence of Paenibacillus sp. dW9.</title>
        <authorList>
            <person name="Choi E.-W."/>
            <person name="Kim D.-U."/>
        </authorList>
    </citation>
    <scope>NUCLEOTIDE SEQUENCE [LARGE SCALE GENOMIC DNA]</scope>
    <source>
        <strain evidence="2">dW9</strain>
    </source>
</reference>
<dbReference type="RefSeq" id="WP_269883408.1">
    <property type="nucleotide sequence ID" value="NZ_JAQAGZ010000014.1"/>
</dbReference>
<comment type="caution">
    <text evidence="1">The sequence shown here is derived from an EMBL/GenBank/DDBJ whole genome shotgun (WGS) entry which is preliminary data.</text>
</comment>
<gene>
    <name evidence="1" type="ORF">O9H85_21145</name>
</gene>
<dbReference type="EMBL" id="JAQAGZ010000014">
    <property type="protein sequence ID" value="MCZ8514880.1"/>
    <property type="molecule type" value="Genomic_DNA"/>
</dbReference>
<organism evidence="1 2">
    <name type="scientific">Paenibacillus gyeongsangnamensis</name>
    <dbReference type="NCBI Taxonomy" id="3388067"/>
    <lineage>
        <taxon>Bacteria</taxon>
        <taxon>Bacillati</taxon>
        <taxon>Bacillota</taxon>
        <taxon>Bacilli</taxon>
        <taxon>Bacillales</taxon>
        <taxon>Paenibacillaceae</taxon>
        <taxon>Paenibacillus</taxon>
    </lineage>
</organism>
<sequence length="118" mass="13291">MNQAIIIETLESMKGYVPKLVMASETIVHDIQTHEGNWANVLVAYLEGISWLTMAIEGITRLDQNILADWDINALASVVEQLNGSLEQQDFVSLCDLLLYELQPILKSFENKLQGMIQ</sequence>
<name>A0ABT4QDF7_9BACL</name>
<proteinExistence type="predicted"/>
<evidence type="ECO:0000313" key="2">
    <source>
        <dbReference type="Proteomes" id="UP001527882"/>
    </source>
</evidence>
<keyword evidence="2" id="KW-1185">Reference proteome</keyword>
<accession>A0ABT4QDF7</accession>